<dbReference type="Pfam" id="PF14346">
    <property type="entry name" value="DUF4398"/>
    <property type="match status" value="1"/>
</dbReference>
<gene>
    <name evidence="4" type="ORF">ACFFGX_01955</name>
</gene>
<evidence type="ECO:0000313" key="4">
    <source>
        <dbReference type="EMBL" id="MFC0708414.1"/>
    </source>
</evidence>
<keyword evidence="2" id="KW-0732">Signal</keyword>
<evidence type="ECO:0000259" key="3">
    <source>
        <dbReference type="Pfam" id="PF14346"/>
    </source>
</evidence>
<feature type="chain" id="PRO_5046358787" evidence="2">
    <location>
        <begin position="20"/>
        <end position="116"/>
    </location>
</feature>
<evidence type="ECO:0000313" key="5">
    <source>
        <dbReference type="Proteomes" id="UP001589891"/>
    </source>
</evidence>
<dbReference type="EMBL" id="JBHLSS010000009">
    <property type="protein sequence ID" value="MFC0708414.1"/>
    <property type="molecule type" value="Genomic_DNA"/>
</dbReference>
<feature type="domain" description="DUF4398" evidence="3">
    <location>
        <begin position="26"/>
        <end position="102"/>
    </location>
</feature>
<accession>A0ABV6SFW2</accession>
<dbReference type="Proteomes" id="UP001589891">
    <property type="component" value="Unassembled WGS sequence"/>
</dbReference>
<comment type="caution">
    <text evidence="4">The sequence shown here is derived from an EMBL/GenBank/DDBJ whole genome shotgun (WGS) entry which is preliminary data.</text>
</comment>
<feature type="coiled-coil region" evidence="1">
    <location>
        <begin position="69"/>
        <end position="112"/>
    </location>
</feature>
<dbReference type="Gene3D" id="1.20.1270.390">
    <property type="match status" value="1"/>
</dbReference>
<keyword evidence="1" id="KW-0175">Coiled coil</keyword>
<proteinExistence type="predicted"/>
<dbReference type="RefSeq" id="WP_376942356.1">
    <property type="nucleotide sequence ID" value="NZ_CP171449.1"/>
</dbReference>
<evidence type="ECO:0000256" key="2">
    <source>
        <dbReference type="SAM" id="SignalP"/>
    </source>
</evidence>
<reference evidence="4 5" key="1">
    <citation type="submission" date="2024-09" db="EMBL/GenBank/DDBJ databases">
        <authorList>
            <person name="Sun Q."/>
            <person name="Mori K."/>
        </authorList>
    </citation>
    <scope>NUCLEOTIDE SEQUENCE [LARGE SCALE GENOMIC DNA]</scope>
    <source>
        <strain evidence="4 5">NCAIM B.01794</strain>
    </source>
</reference>
<name>A0ABV6SFW2_AZOPA</name>
<dbReference type="PROSITE" id="PS51257">
    <property type="entry name" value="PROKAR_LIPOPROTEIN"/>
    <property type="match status" value="1"/>
</dbReference>
<evidence type="ECO:0000256" key="1">
    <source>
        <dbReference type="SAM" id="Coils"/>
    </source>
</evidence>
<feature type="signal peptide" evidence="2">
    <location>
        <begin position="1"/>
        <end position="19"/>
    </location>
</feature>
<protein>
    <submittedName>
        <fullName evidence="4">DUF4398 domain-containing protein</fullName>
    </submittedName>
</protein>
<dbReference type="InterPro" id="IPR025511">
    <property type="entry name" value="DUF4398"/>
</dbReference>
<sequence length="116" mass="12615">MNSARFFAAQLLLALAGCASDPAPHEQLRLTEQALEQARAVAAGEDQGELTLAQGKFEQAEAALAVGRHREARMLAEQAELDARLAEEQVLTQKGRKQVAELKRQIGALRQQLGEL</sequence>
<keyword evidence="5" id="KW-1185">Reference proteome</keyword>
<organism evidence="4 5">
    <name type="scientific">Azorhizophilus paspali</name>
    <name type="common">Azotobacter paspali</name>
    <dbReference type="NCBI Taxonomy" id="69963"/>
    <lineage>
        <taxon>Bacteria</taxon>
        <taxon>Pseudomonadati</taxon>
        <taxon>Pseudomonadota</taxon>
        <taxon>Gammaproteobacteria</taxon>
        <taxon>Pseudomonadales</taxon>
        <taxon>Pseudomonadaceae</taxon>
        <taxon>Azorhizophilus</taxon>
    </lineage>
</organism>